<comment type="caution">
    <text evidence="1">The sequence shown here is derived from an EMBL/GenBank/DDBJ whole genome shotgun (WGS) entry which is preliminary data.</text>
</comment>
<accession>J1ITD9</accession>
<reference evidence="1 2" key="1">
    <citation type="submission" date="2012-03" db="EMBL/GenBank/DDBJ databases">
        <title>The Genome Sequence of Bartonella birtlesii LL-WM9.</title>
        <authorList>
            <consortium name="The Broad Institute Genome Sequencing Platform"/>
            <consortium name="The Broad Institute Genome Sequencing Center for Infectious Disease"/>
            <person name="Feldgarden M."/>
            <person name="Kirby J."/>
            <person name="Kosoy M."/>
            <person name="Birtles R."/>
            <person name="Probert W.S."/>
            <person name="Chiaraviglio L."/>
            <person name="Young S.K."/>
            <person name="Zeng Q."/>
            <person name="Gargeya S."/>
            <person name="Fitzgerald M."/>
            <person name="Haas B."/>
            <person name="Abouelleil A."/>
            <person name="Alvarado L."/>
            <person name="Arachchi H.M."/>
            <person name="Berlin A."/>
            <person name="Chapman S.B."/>
            <person name="Gearin G."/>
            <person name="Goldberg J."/>
            <person name="Griggs A."/>
            <person name="Gujja S."/>
            <person name="Hansen M."/>
            <person name="Heiman D."/>
            <person name="Howarth C."/>
            <person name="Larimer J."/>
            <person name="Lui A."/>
            <person name="MacDonald P.J.P."/>
            <person name="McCowen C."/>
            <person name="Montmayeur A."/>
            <person name="Murphy C."/>
            <person name="Neiman D."/>
            <person name="Pearson M."/>
            <person name="Priest M."/>
            <person name="Roberts A."/>
            <person name="Saif S."/>
            <person name="Shea T."/>
            <person name="Sisk P."/>
            <person name="Stolte C."/>
            <person name="Sykes S."/>
            <person name="Wortman J."/>
            <person name="Nusbaum C."/>
            <person name="Birren B."/>
        </authorList>
    </citation>
    <scope>NUCLEOTIDE SEQUENCE [LARGE SCALE GENOMIC DNA]</scope>
    <source>
        <strain evidence="1 2">LL-WM9</strain>
    </source>
</reference>
<dbReference type="Proteomes" id="UP000008748">
    <property type="component" value="Unassembled WGS sequence"/>
</dbReference>
<keyword evidence="2" id="KW-1185">Reference proteome</keyword>
<dbReference type="EMBL" id="AIMC01000032">
    <property type="protein sequence ID" value="EJF74842.1"/>
    <property type="molecule type" value="Genomic_DNA"/>
</dbReference>
<organism evidence="1 2">
    <name type="scientific">Bartonella birtlesii LL-WM9</name>
    <dbReference type="NCBI Taxonomy" id="1094552"/>
    <lineage>
        <taxon>Bacteria</taxon>
        <taxon>Pseudomonadati</taxon>
        <taxon>Pseudomonadota</taxon>
        <taxon>Alphaproteobacteria</taxon>
        <taxon>Hyphomicrobiales</taxon>
        <taxon>Bartonellaceae</taxon>
        <taxon>Bartonella</taxon>
    </lineage>
</organism>
<dbReference type="PATRIC" id="fig|1094552.3.peg.1353"/>
<sequence length="67" mass="8074">MLKMKHEWFEYITLLWHGLLLELLIFCAGKENFGKMTDDYGGKFSLGFCGERVFDYERNVWVRKHIL</sequence>
<proteinExistence type="predicted"/>
<gene>
    <name evidence="1" type="ORF">ME7_01213</name>
</gene>
<evidence type="ECO:0000313" key="1">
    <source>
        <dbReference type="EMBL" id="EJF74842.1"/>
    </source>
</evidence>
<dbReference type="HOGENOM" id="CLU_2803755_0_0_5"/>
<protein>
    <submittedName>
        <fullName evidence="1">Uncharacterized protein</fullName>
    </submittedName>
</protein>
<name>J1ITD9_9HYPH</name>
<dbReference type="AlphaFoldDB" id="J1ITD9"/>
<evidence type="ECO:0000313" key="2">
    <source>
        <dbReference type="Proteomes" id="UP000008748"/>
    </source>
</evidence>